<feature type="transmembrane region" description="Helical" evidence="1">
    <location>
        <begin position="107"/>
        <end position="129"/>
    </location>
</feature>
<dbReference type="AlphaFoldDB" id="F7NK05"/>
<dbReference type="OrthoDB" id="1682170at2"/>
<evidence type="ECO:0000256" key="1">
    <source>
        <dbReference type="SAM" id="Phobius"/>
    </source>
</evidence>
<evidence type="ECO:0000313" key="2">
    <source>
        <dbReference type="EMBL" id="EGO63652.1"/>
    </source>
</evidence>
<gene>
    <name evidence="2" type="ORF">ALO_12084</name>
</gene>
<dbReference type="RefSeq" id="WP_004095951.1">
    <property type="nucleotide sequence ID" value="NZ_AFGF01000102.1"/>
</dbReference>
<sequence length="130" mass="14124">MLTIDFIALLLTACLVGFRYPLYVCFAVIIHELGRLIVTVFFHGQIEAMVVAGVFSTSVVNNMTHGLKGLLIALSGPLANYLASGIAGGSEWEKTADLVNPVSSLKYPFAVIHLRFAVLSLAVSLWSFFF</sequence>
<dbReference type="Proteomes" id="UP000003240">
    <property type="component" value="Unassembled WGS sequence"/>
</dbReference>
<dbReference type="STRING" id="1009370.ALO_12084"/>
<feature type="transmembrane region" description="Helical" evidence="1">
    <location>
        <begin position="7"/>
        <end position="30"/>
    </location>
</feature>
<keyword evidence="1" id="KW-0812">Transmembrane</keyword>
<proteinExistence type="predicted"/>
<comment type="caution">
    <text evidence="2">The sequence shown here is derived from an EMBL/GenBank/DDBJ whole genome shotgun (WGS) entry which is preliminary data.</text>
</comment>
<evidence type="ECO:0000313" key="3">
    <source>
        <dbReference type="Proteomes" id="UP000003240"/>
    </source>
</evidence>
<feature type="transmembrane region" description="Helical" evidence="1">
    <location>
        <begin position="67"/>
        <end position="87"/>
    </location>
</feature>
<keyword evidence="1" id="KW-1133">Transmembrane helix</keyword>
<protein>
    <submittedName>
        <fullName evidence="2">Uncharacterized protein</fullName>
    </submittedName>
</protein>
<accession>F7NK05</accession>
<keyword evidence="1" id="KW-0472">Membrane</keyword>
<organism evidence="2 3">
    <name type="scientific">Acetonema longum DSM 6540</name>
    <dbReference type="NCBI Taxonomy" id="1009370"/>
    <lineage>
        <taxon>Bacteria</taxon>
        <taxon>Bacillati</taxon>
        <taxon>Bacillota</taxon>
        <taxon>Negativicutes</taxon>
        <taxon>Acetonemataceae</taxon>
        <taxon>Acetonema</taxon>
    </lineage>
</organism>
<dbReference type="eggNOG" id="ENOG5032TAS">
    <property type="taxonomic scope" value="Bacteria"/>
</dbReference>
<name>F7NK05_9FIRM</name>
<dbReference type="EMBL" id="AFGF01000102">
    <property type="protein sequence ID" value="EGO63652.1"/>
    <property type="molecule type" value="Genomic_DNA"/>
</dbReference>
<reference evidence="2 3" key="1">
    <citation type="journal article" date="2011" name="EMBO J.">
        <title>Structural diversity of bacterial flagellar motors.</title>
        <authorList>
            <person name="Chen S."/>
            <person name="Beeby M."/>
            <person name="Murphy G.E."/>
            <person name="Leadbetter J.R."/>
            <person name="Hendrixson D.R."/>
            <person name="Briegel A."/>
            <person name="Li Z."/>
            <person name="Shi J."/>
            <person name="Tocheva E.I."/>
            <person name="Muller A."/>
            <person name="Dobro M.J."/>
            <person name="Jensen G.J."/>
        </authorList>
    </citation>
    <scope>NUCLEOTIDE SEQUENCE [LARGE SCALE GENOMIC DNA]</scope>
    <source>
        <strain evidence="2 3">DSM 6540</strain>
    </source>
</reference>
<keyword evidence="3" id="KW-1185">Reference proteome</keyword>
<feature type="transmembrane region" description="Helical" evidence="1">
    <location>
        <begin position="36"/>
        <end position="55"/>
    </location>
</feature>